<gene>
    <name evidence="6" type="ORF">DB44_DE00290</name>
</gene>
<accession>A0A0C1HA38</accession>
<dbReference type="NCBIfam" id="TIGR00044">
    <property type="entry name" value="YggS family pyridoxal phosphate-dependent enzyme"/>
    <property type="match status" value="1"/>
</dbReference>
<comment type="cofactor">
    <cofactor evidence="3">
        <name>pyridoxal 5'-phosphate</name>
        <dbReference type="ChEBI" id="CHEBI:597326"/>
    </cofactor>
</comment>
<dbReference type="SUPFAM" id="SSF51419">
    <property type="entry name" value="PLP-binding barrel"/>
    <property type="match status" value="1"/>
</dbReference>
<evidence type="ECO:0000256" key="4">
    <source>
        <dbReference type="RuleBase" id="RU004514"/>
    </source>
</evidence>
<dbReference type="InterPro" id="IPR029066">
    <property type="entry name" value="PLP-binding_barrel"/>
</dbReference>
<dbReference type="Gene3D" id="3.20.20.10">
    <property type="entry name" value="Alanine racemase"/>
    <property type="match status" value="1"/>
</dbReference>
<name>A0A0C1HA38_9BACT</name>
<evidence type="ECO:0000256" key="3">
    <source>
        <dbReference type="PIRSR" id="PIRSR004848-1"/>
    </source>
</evidence>
<dbReference type="PANTHER" id="PTHR10146:SF14">
    <property type="entry name" value="PYRIDOXAL PHOSPHATE HOMEOSTASIS PROTEIN"/>
    <property type="match status" value="1"/>
</dbReference>
<dbReference type="InterPro" id="IPR011078">
    <property type="entry name" value="PyrdxlP_homeostasis"/>
</dbReference>
<dbReference type="EMBL" id="JSAN01000077">
    <property type="protein sequence ID" value="KIC71703.1"/>
    <property type="molecule type" value="Genomic_DNA"/>
</dbReference>
<evidence type="ECO:0000256" key="2">
    <source>
        <dbReference type="HAMAP-Rule" id="MF_02087"/>
    </source>
</evidence>
<keyword evidence="1 2" id="KW-0663">Pyridoxal phosphate</keyword>
<dbReference type="CDD" id="cd00635">
    <property type="entry name" value="PLPDE_III_YBL036c_like"/>
    <property type="match status" value="1"/>
</dbReference>
<proteinExistence type="inferred from homology"/>
<dbReference type="PANTHER" id="PTHR10146">
    <property type="entry name" value="PROLINE SYNTHETASE CO-TRANSCRIBED BACTERIAL HOMOLOG PROTEIN"/>
    <property type="match status" value="1"/>
</dbReference>
<dbReference type="PIRSF" id="PIRSF004848">
    <property type="entry name" value="YBL036c_PLPDEIII"/>
    <property type="match status" value="1"/>
</dbReference>
<comment type="caution">
    <text evidence="6">The sequence shown here is derived from an EMBL/GenBank/DDBJ whole genome shotgun (WGS) entry which is preliminary data.</text>
</comment>
<dbReference type="GO" id="GO:0030170">
    <property type="term" value="F:pyridoxal phosphate binding"/>
    <property type="evidence" value="ECO:0007669"/>
    <property type="project" value="UniProtKB-UniRule"/>
</dbReference>
<dbReference type="AlphaFoldDB" id="A0A0C1HA38"/>
<comment type="similarity">
    <text evidence="2 4">Belongs to the pyridoxal phosphate-binding protein YggS/PROSC family.</text>
</comment>
<evidence type="ECO:0000313" key="6">
    <source>
        <dbReference type="EMBL" id="KIC71703.1"/>
    </source>
</evidence>
<organism evidence="6 7">
    <name type="scientific">Candidatus Protochlamydia amoebophila</name>
    <dbReference type="NCBI Taxonomy" id="362787"/>
    <lineage>
        <taxon>Bacteria</taxon>
        <taxon>Pseudomonadati</taxon>
        <taxon>Chlamydiota</taxon>
        <taxon>Chlamydiia</taxon>
        <taxon>Parachlamydiales</taxon>
        <taxon>Parachlamydiaceae</taxon>
        <taxon>Candidatus Protochlamydia</taxon>
    </lineage>
</organism>
<dbReference type="FunFam" id="3.20.20.10:FF:000018">
    <property type="entry name" value="Pyridoxal phosphate homeostasis protein"/>
    <property type="match status" value="1"/>
</dbReference>
<reference evidence="6 7" key="1">
    <citation type="journal article" date="2014" name="Mol. Biol. Evol.">
        <title>Massive expansion of Ubiquitination-related gene families within the Chlamydiae.</title>
        <authorList>
            <person name="Domman D."/>
            <person name="Collingro A."/>
            <person name="Lagkouvardos I."/>
            <person name="Gehre L."/>
            <person name="Weinmaier T."/>
            <person name="Rattei T."/>
            <person name="Subtil A."/>
            <person name="Horn M."/>
        </authorList>
    </citation>
    <scope>NUCLEOTIDE SEQUENCE [LARGE SCALE GENOMIC DNA]</scope>
    <source>
        <strain evidence="6 7">EI2</strain>
    </source>
</reference>
<evidence type="ECO:0000259" key="5">
    <source>
        <dbReference type="Pfam" id="PF01168"/>
    </source>
</evidence>
<feature type="modified residue" description="N6-(pyridoxal phosphate)lysine" evidence="2 3">
    <location>
        <position position="49"/>
    </location>
</feature>
<protein>
    <recommendedName>
        <fullName evidence="2">Pyridoxal phosphate homeostasis protein</fullName>
        <shortName evidence="2">PLP homeostasis protein</shortName>
    </recommendedName>
</protein>
<evidence type="ECO:0000313" key="7">
    <source>
        <dbReference type="Proteomes" id="UP000031465"/>
    </source>
</evidence>
<dbReference type="HAMAP" id="MF_02087">
    <property type="entry name" value="PLP_homeostasis"/>
    <property type="match status" value="1"/>
</dbReference>
<sequence>MNQKAYVLGIKFMQNTIVERYQKIQEEVISKMVSSGRDPQDVNLIVVSKNQPITVMQDVYQSGCRQFGENRVMEALAKIPEMPRDIQWHLIGTLQSNKVAKILNSSISLIHSVHSFSLAKKISEGSLQKQKITSILLQVNVSKEESKQGLTHDEWEKLLAPLQELSNLRIEGLMTIAPHTADLGYVRFCFRQLFELREKWKKQMNNPTYFKHLSMGMTNDYLIAIEEGATLLRIGSGIFGH</sequence>
<dbReference type="Pfam" id="PF01168">
    <property type="entry name" value="Ala_racemase_N"/>
    <property type="match status" value="1"/>
</dbReference>
<evidence type="ECO:0000256" key="1">
    <source>
        <dbReference type="ARBA" id="ARBA00022898"/>
    </source>
</evidence>
<comment type="function">
    <text evidence="2">Pyridoxal 5'-phosphate (PLP)-binding protein, which is involved in PLP homeostasis.</text>
</comment>
<dbReference type="PATRIC" id="fig|362787.3.peg.1272"/>
<dbReference type="InterPro" id="IPR001608">
    <property type="entry name" value="Ala_racemase_N"/>
</dbReference>
<dbReference type="Proteomes" id="UP000031465">
    <property type="component" value="Unassembled WGS sequence"/>
</dbReference>
<feature type="domain" description="Alanine racemase N-terminal" evidence="5">
    <location>
        <begin position="54"/>
        <end position="240"/>
    </location>
</feature>